<dbReference type="InterPro" id="IPR017972">
    <property type="entry name" value="Cyt_P450_CS"/>
</dbReference>
<evidence type="ECO:0000256" key="10">
    <source>
        <dbReference type="ARBA" id="ARBA00023002"/>
    </source>
</evidence>
<dbReference type="GO" id="GO:0020037">
    <property type="term" value="F:heme binding"/>
    <property type="evidence" value="ECO:0007669"/>
    <property type="project" value="InterPro"/>
</dbReference>
<evidence type="ECO:0000256" key="4">
    <source>
        <dbReference type="ARBA" id="ARBA00005179"/>
    </source>
</evidence>
<dbReference type="GeneID" id="19211945"/>
<dbReference type="PANTHER" id="PTHR46300">
    <property type="entry name" value="P450, PUTATIVE (EUROFUNG)-RELATED-RELATED"/>
    <property type="match status" value="1"/>
</dbReference>
<dbReference type="InterPro" id="IPR050364">
    <property type="entry name" value="Cytochrome_P450_fung"/>
</dbReference>
<dbReference type="KEGG" id="cput:CONPUDRAFT_99612"/>
<keyword evidence="6 14" id="KW-0349">Heme</keyword>
<keyword evidence="8" id="KW-0256">Endoplasmic reticulum</keyword>
<keyword evidence="11 14" id="KW-0408">Iron</keyword>
<keyword evidence="7 14" id="KW-0479">Metal-binding</keyword>
<dbReference type="InterPro" id="IPR002401">
    <property type="entry name" value="Cyt_P450_E_grp-I"/>
</dbReference>
<organism evidence="17 18">
    <name type="scientific">Coniophora puteana (strain RWD-64-598)</name>
    <name type="common">Brown rot fungus</name>
    <dbReference type="NCBI Taxonomy" id="741705"/>
    <lineage>
        <taxon>Eukaryota</taxon>
        <taxon>Fungi</taxon>
        <taxon>Dikarya</taxon>
        <taxon>Basidiomycota</taxon>
        <taxon>Agaricomycotina</taxon>
        <taxon>Agaricomycetes</taxon>
        <taxon>Agaricomycetidae</taxon>
        <taxon>Boletales</taxon>
        <taxon>Coniophorineae</taxon>
        <taxon>Coniophoraceae</taxon>
        <taxon>Coniophora</taxon>
    </lineage>
</organism>
<dbReference type="GO" id="GO:0005506">
    <property type="term" value="F:iron ion binding"/>
    <property type="evidence" value="ECO:0007669"/>
    <property type="project" value="InterPro"/>
</dbReference>
<dbReference type="PRINTS" id="PR00463">
    <property type="entry name" value="EP450I"/>
</dbReference>
<keyword evidence="16" id="KW-1133">Transmembrane helix</keyword>
<dbReference type="Pfam" id="PF00067">
    <property type="entry name" value="p450"/>
    <property type="match status" value="1"/>
</dbReference>
<comment type="subcellular location">
    <subcellularLocation>
        <location evidence="3">Endoplasmic reticulum membrane</location>
        <topology evidence="3">Peripheral membrane protein</topology>
    </subcellularLocation>
    <subcellularLocation>
        <location evidence="2">Microsome membrane</location>
        <topology evidence="2">Peripheral membrane protein</topology>
    </subcellularLocation>
</comment>
<dbReference type="SUPFAM" id="SSF48264">
    <property type="entry name" value="Cytochrome P450"/>
    <property type="match status" value="1"/>
</dbReference>
<evidence type="ECO:0000256" key="11">
    <source>
        <dbReference type="ARBA" id="ARBA00023004"/>
    </source>
</evidence>
<dbReference type="GO" id="GO:0016705">
    <property type="term" value="F:oxidoreductase activity, acting on paired donors, with incorporation or reduction of molecular oxygen"/>
    <property type="evidence" value="ECO:0007669"/>
    <property type="project" value="InterPro"/>
</dbReference>
<evidence type="ECO:0000313" key="18">
    <source>
        <dbReference type="Proteomes" id="UP000053558"/>
    </source>
</evidence>
<keyword evidence="18" id="KW-1185">Reference proteome</keyword>
<evidence type="ECO:0000256" key="16">
    <source>
        <dbReference type="SAM" id="Phobius"/>
    </source>
</evidence>
<keyword evidence="10 15" id="KW-0560">Oxidoreductase</keyword>
<dbReference type="PRINTS" id="PR00385">
    <property type="entry name" value="P450"/>
</dbReference>
<dbReference type="InterPro" id="IPR001128">
    <property type="entry name" value="Cyt_P450"/>
</dbReference>
<protein>
    <submittedName>
        <fullName evidence="17">Cytochrome P450</fullName>
    </submittedName>
</protein>
<comment type="cofactor">
    <cofactor evidence="1 14">
        <name>heme</name>
        <dbReference type="ChEBI" id="CHEBI:30413"/>
    </cofactor>
</comment>
<keyword evidence="16" id="KW-0812">Transmembrane</keyword>
<evidence type="ECO:0000256" key="2">
    <source>
        <dbReference type="ARBA" id="ARBA00004174"/>
    </source>
</evidence>
<comment type="similarity">
    <text evidence="5 15">Belongs to the cytochrome P450 family.</text>
</comment>
<dbReference type="RefSeq" id="XP_007765797.1">
    <property type="nucleotide sequence ID" value="XM_007767607.1"/>
</dbReference>
<keyword evidence="12 15" id="KW-0503">Monooxygenase</keyword>
<keyword evidence="9" id="KW-0492">Microsome</keyword>
<dbReference type="PANTHER" id="PTHR46300:SF5">
    <property type="entry name" value="CYTOCHROME P450"/>
    <property type="match status" value="1"/>
</dbReference>
<dbReference type="CDD" id="cd11065">
    <property type="entry name" value="CYP64-like"/>
    <property type="match status" value="1"/>
</dbReference>
<dbReference type="Gene3D" id="1.10.630.10">
    <property type="entry name" value="Cytochrome P450"/>
    <property type="match status" value="1"/>
</dbReference>
<comment type="caution">
    <text evidence="17">The sequence shown here is derived from an EMBL/GenBank/DDBJ whole genome shotgun (WGS) entry which is preliminary data.</text>
</comment>
<dbReference type="FunFam" id="1.10.630.10:FF:000238">
    <property type="entry name" value="Cytochrome P450 2A6"/>
    <property type="match status" value="1"/>
</dbReference>
<evidence type="ECO:0000313" key="17">
    <source>
        <dbReference type="EMBL" id="EIW83950.1"/>
    </source>
</evidence>
<proteinExistence type="inferred from homology"/>
<evidence type="ECO:0000256" key="6">
    <source>
        <dbReference type="ARBA" id="ARBA00022617"/>
    </source>
</evidence>
<dbReference type="GO" id="GO:0005789">
    <property type="term" value="C:endoplasmic reticulum membrane"/>
    <property type="evidence" value="ECO:0007669"/>
    <property type="project" value="UniProtKB-SubCell"/>
</dbReference>
<evidence type="ECO:0000256" key="14">
    <source>
        <dbReference type="PIRSR" id="PIRSR602401-1"/>
    </source>
</evidence>
<evidence type="ECO:0000256" key="9">
    <source>
        <dbReference type="ARBA" id="ARBA00022848"/>
    </source>
</evidence>
<evidence type="ECO:0000256" key="15">
    <source>
        <dbReference type="RuleBase" id="RU000461"/>
    </source>
</evidence>
<reference evidence="18" key="1">
    <citation type="journal article" date="2012" name="Science">
        <title>The Paleozoic origin of enzymatic lignin decomposition reconstructed from 31 fungal genomes.</title>
        <authorList>
            <person name="Floudas D."/>
            <person name="Binder M."/>
            <person name="Riley R."/>
            <person name="Barry K."/>
            <person name="Blanchette R.A."/>
            <person name="Henrissat B."/>
            <person name="Martinez A.T."/>
            <person name="Otillar R."/>
            <person name="Spatafora J.W."/>
            <person name="Yadav J.S."/>
            <person name="Aerts A."/>
            <person name="Benoit I."/>
            <person name="Boyd A."/>
            <person name="Carlson A."/>
            <person name="Copeland A."/>
            <person name="Coutinho P.M."/>
            <person name="de Vries R.P."/>
            <person name="Ferreira P."/>
            <person name="Findley K."/>
            <person name="Foster B."/>
            <person name="Gaskell J."/>
            <person name="Glotzer D."/>
            <person name="Gorecki P."/>
            <person name="Heitman J."/>
            <person name="Hesse C."/>
            <person name="Hori C."/>
            <person name="Igarashi K."/>
            <person name="Jurgens J.A."/>
            <person name="Kallen N."/>
            <person name="Kersten P."/>
            <person name="Kohler A."/>
            <person name="Kuees U."/>
            <person name="Kumar T.K.A."/>
            <person name="Kuo A."/>
            <person name="LaButti K."/>
            <person name="Larrondo L.F."/>
            <person name="Lindquist E."/>
            <person name="Ling A."/>
            <person name="Lombard V."/>
            <person name="Lucas S."/>
            <person name="Lundell T."/>
            <person name="Martin R."/>
            <person name="McLaughlin D.J."/>
            <person name="Morgenstern I."/>
            <person name="Morin E."/>
            <person name="Murat C."/>
            <person name="Nagy L.G."/>
            <person name="Nolan M."/>
            <person name="Ohm R.A."/>
            <person name="Patyshakuliyeva A."/>
            <person name="Rokas A."/>
            <person name="Ruiz-Duenas F.J."/>
            <person name="Sabat G."/>
            <person name="Salamov A."/>
            <person name="Samejima M."/>
            <person name="Schmutz J."/>
            <person name="Slot J.C."/>
            <person name="St John F."/>
            <person name="Stenlid J."/>
            <person name="Sun H."/>
            <person name="Sun S."/>
            <person name="Syed K."/>
            <person name="Tsang A."/>
            <person name="Wiebenga A."/>
            <person name="Young D."/>
            <person name="Pisabarro A."/>
            <person name="Eastwood D.C."/>
            <person name="Martin F."/>
            <person name="Cullen D."/>
            <person name="Grigoriev I.V."/>
            <person name="Hibbett D.S."/>
        </authorList>
    </citation>
    <scope>NUCLEOTIDE SEQUENCE [LARGE SCALE GENOMIC DNA]</scope>
    <source>
        <strain evidence="18">RWD-64-598 SS2</strain>
    </source>
</reference>
<dbReference type="GO" id="GO:0004497">
    <property type="term" value="F:monooxygenase activity"/>
    <property type="evidence" value="ECO:0007669"/>
    <property type="project" value="UniProtKB-KW"/>
</dbReference>
<dbReference type="EMBL" id="JH711575">
    <property type="protein sequence ID" value="EIW83950.1"/>
    <property type="molecule type" value="Genomic_DNA"/>
</dbReference>
<evidence type="ECO:0000256" key="1">
    <source>
        <dbReference type="ARBA" id="ARBA00001971"/>
    </source>
</evidence>
<evidence type="ECO:0000256" key="13">
    <source>
        <dbReference type="ARBA" id="ARBA00023136"/>
    </source>
</evidence>
<dbReference type="OMA" id="MISTIMC"/>
<dbReference type="PROSITE" id="PS00086">
    <property type="entry name" value="CYTOCHROME_P450"/>
    <property type="match status" value="1"/>
</dbReference>
<dbReference type="InterPro" id="IPR036396">
    <property type="entry name" value="Cyt_P450_sf"/>
</dbReference>
<evidence type="ECO:0000256" key="12">
    <source>
        <dbReference type="ARBA" id="ARBA00023033"/>
    </source>
</evidence>
<gene>
    <name evidence="17" type="ORF">CONPUDRAFT_99612</name>
</gene>
<feature type="transmembrane region" description="Helical" evidence="16">
    <location>
        <begin position="6"/>
        <end position="26"/>
    </location>
</feature>
<accession>A0A5M3MXW3</accession>
<dbReference type="OrthoDB" id="2789670at2759"/>
<feature type="binding site" description="axial binding residue" evidence="14">
    <location>
        <position position="445"/>
    </location>
    <ligand>
        <name>heme</name>
        <dbReference type="ChEBI" id="CHEBI:30413"/>
    </ligand>
    <ligandPart>
        <name>Fe</name>
        <dbReference type="ChEBI" id="CHEBI:18248"/>
    </ligandPart>
</feature>
<dbReference type="Proteomes" id="UP000053558">
    <property type="component" value="Unassembled WGS sequence"/>
</dbReference>
<sequence>MDNATLRVALMGVGSAATVLVGLALVKQLLARRYTSAGPSLPPGPPPLPIVGNALEVPSDEAWLTYTKWQKQYGDIVYCRLLGTDVVVLNSEKVAEVLLERRSRIYSSRPHLATRVPFGWGFHFVFEEYGDKWRTNRRLFHQSFREEMTMHYHPFLQRSSHQLLLNLRRDPARLFEYLSLFANSAMLSSIYGYETNDVHDPFVRNGEKAFATLDVITPEKSVLLELFPFILDLPDWFPGIALQRHARAARRVIHDYIEKPFQFTMKNLQAEASFPSMLSDSIRRFAHRQDEFSENMMKEVSAAAFTGGAETTSSTLLVLVLAMVLHPDVQRRAQEEIAATIGSVRLPALEDRPALPYIDAVIREVMRWQPVVPLAVPHATVENDVYDNYFIPKGSTVILNTWAISRNPEKYPNPETFDPGRFLDADGQLTEDGVKWNFGYGRRICPGRHLAEAGVWISAACLLATFSFLKAKDESGRDVEFEPKWTTGLNHAPWYRSLAALYQGKARSCTEP</sequence>
<evidence type="ECO:0000256" key="7">
    <source>
        <dbReference type="ARBA" id="ARBA00022723"/>
    </source>
</evidence>
<keyword evidence="13 16" id="KW-0472">Membrane</keyword>
<evidence type="ECO:0000256" key="3">
    <source>
        <dbReference type="ARBA" id="ARBA00004406"/>
    </source>
</evidence>
<evidence type="ECO:0000256" key="5">
    <source>
        <dbReference type="ARBA" id="ARBA00010617"/>
    </source>
</evidence>
<dbReference type="AlphaFoldDB" id="A0A5M3MXW3"/>
<evidence type="ECO:0000256" key="8">
    <source>
        <dbReference type="ARBA" id="ARBA00022824"/>
    </source>
</evidence>
<name>A0A5M3MXW3_CONPW</name>
<comment type="pathway">
    <text evidence="4">Secondary metabolite biosynthesis.</text>
</comment>